<feature type="region of interest" description="Disordered" evidence="1">
    <location>
        <begin position="1"/>
        <end position="24"/>
    </location>
</feature>
<dbReference type="PANTHER" id="PTHR24216">
    <property type="entry name" value="PAXILLIN-RELATED"/>
    <property type="match status" value="1"/>
</dbReference>
<protein>
    <submittedName>
        <fullName evidence="2">Uncharacterized protein</fullName>
    </submittedName>
</protein>
<evidence type="ECO:0000313" key="3">
    <source>
        <dbReference type="EMBL" id="CAF3840163.1"/>
    </source>
</evidence>
<feature type="compositionally biased region" description="Low complexity" evidence="1">
    <location>
        <begin position="313"/>
        <end position="351"/>
    </location>
</feature>
<accession>A0A814ZCV9</accession>
<dbReference type="EMBL" id="CAJOBJ010000722">
    <property type="protein sequence ID" value="CAF3840163.1"/>
    <property type="molecule type" value="Genomic_DNA"/>
</dbReference>
<feature type="region of interest" description="Disordered" evidence="1">
    <location>
        <begin position="181"/>
        <end position="208"/>
    </location>
</feature>
<feature type="region of interest" description="Disordered" evidence="1">
    <location>
        <begin position="237"/>
        <end position="371"/>
    </location>
</feature>
<dbReference type="Proteomes" id="UP000681967">
    <property type="component" value="Unassembled WGS sequence"/>
</dbReference>
<dbReference type="PANTHER" id="PTHR24216:SF65">
    <property type="entry name" value="PAXILLIN-LIKE PROTEIN 1"/>
    <property type="match status" value="1"/>
</dbReference>
<dbReference type="Proteomes" id="UP000681720">
    <property type="component" value="Unassembled WGS sequence"/>
</dbReference>
<evidence type="ECO:0000313" key="2">
    <source>
        <dbReference type="EMBL" id="CAF1240667.1"/>
    </source>
</evidence>
<reference evidence="2" key="1">
    <citation type="submission" date="2021-02" db="EMBL/GenBank/DDBJ databases">
        <authorList>
            <person name="Nowell W R."/>
        </authorList>
    </citation>
    <scope>NUCLEOTIDE SEQUENCE</scope>
</reference>
<feature type="compositionally biased region" description="Polar residues" evidence="1">
    <location>
        <begin position="356"/>
        <end position="371"/>
    </location>
</feature>
<organism evidence="2 5">
    <name type="scientific">Rotaria magnacalcarata</name>
    <dbReference type="NCBI Taxonomy" id="392030"/>
    <lineage>
        <taxon>Eukaryota</taxon>
        <taxon>Metazoa</taxon>
        <taxon>Spiralia</taxon>
        <taxon>Gnathifera</taxon>
        <taxon>Rotifera</taxon>
        <taxon>Eurotatoria</taxon>
        <taxon>Bdelloidea</taxon>
        <taxon>Philodinida</taxon>
        <taxon>Philodinidae</taxon>
        <taxon>Rotaria</taxon>
    </lineage>
</organism>
<evidence type="ECO:0000256" key="1">
    <source>
        <dbReference type="SAM" id="MobiDB-lite"/>
    </source>
</evidence>
<dbReference type="EMBL" id="CAJOBH010002248">
    <property type="protein sequence ID" value="CAF3897050.1"/>
    <property type="molecule type" value="Genomic_DNA"/>
</dbReference>
<dbReference type="AlphaFoldDB" id="A0A814ZCV9"/>
<dbReference type="Proteomes" id="UP000663834">
    <property type="component" value="Unassembled WGS sequence"/>
</dbReference>
<feature type="compositionally biased region" description="Low complexity" evidence="1">
    <location>
        <begin position="636"/>
        <end position="651"/>
    </location>
</feature>
<dbReference type="OrthoDB" id="10052580at2759"/>
<feature type="compositionally biased region" description="Pro residues" evidence="1">
    <location>
        <begin position="185"/>
        <end position="197"/>
    </location>
</feature>
<feature type="compositionally biased region" description="Polar residues" evidence="1">
    <location>
        <begin position="294"/>
        <end position="312"/>
    </location>
</feature>
<evidence type="ECO:0000313" key="4">
    <source>
        <dbReference type="EMBL" id="CAF3897050.1"/>
    </source>
</evidence>
<dbReference type="EMBL" id="CAJNOW010000118">
    <property type="protein sequence ID" value="CAF1240667.1"/>
    <property type="molecule type" value="Genomic_DNA"/>
</dbReference>
<gene>
    <name evidence="4" type="ORF">BYL167_LOCUS8268</name>
    <name evidence="3" type="ORF">GIL414_LOCUS3335</name>
    <name evidence="2" type="ORF">KQP761_LOCUS1780</name>
</gene>
<feature type="compositionally biased region" description="Polar residues" evidence="1">
    <location>
        <begin position="832"/>
        <end position="853"/>
    </location>
</feature>
<comment type="caution">
    <text evidence="2">The sequence shown here is derived from an EMBL/GenBank/DDBJ whole genome shotgun (WGS) entry which is preliminary data.</text>
</comment>
<feature type="compositionally biased region" description="Pro residues" evidence="1">
    <location>
        <begin position="253"/>
        <end position="262"/>
    </location>
</feature>
<evidence type="ECO:0000313" key="5">
    <source>
        <dbReference type="Proteomes" id="UP000663834"/>
    </source>
</evidence>
<feature type="compositionally biased region" description="Low complexity" evidence="1">
    <location>
        <begin position="763"/>
        <end position="774"/>
    </location>
</feature>
<sequence length="897" mass="100221">MVKNEQSRNINQPPRIAPSVPAVSLTTPPTLPTTMFQTTPGVLSQRLIDPNAIDITSVKGQFAWEKLPQSDACMPVLFRGETKYFCVRMLRKLLPDYPEDFIRRAYQYQYRKPIDLYSVTASETELLNRINTHHARWTYARQLFNALDELVRVSDFLPLYEHLRHSYKVGTIISNSTAHTLRQLLPPPPPPPPPPPQQQQQPHSTVQRSSDFMTNMSIILRGQSTTSQDLPIQIQPYRPSTDFSRENTSRPTAPVPNVPRPLRPSKSIGNPYAILPIRPSQQYPTPPQQPLIPTMSSSIIHSKNTVPSNMTPVSLTSATNSPSSSLSPTVSSSTNDAPSSTSPPATLSSATRINRKASSSQSTPATTVSSKASPLHCGWLQINKLYTPYVSTSTSNHHLYKIPVSLISFYDLLKNIKTDGSDAKDSSVSPAQTPITSQEIELINALCIKQSIKPFAVDTTMITLATFYEHCSANILFVKELPSIEPKASICKEWSSIVQINGGICRLRNITTLNEQTVPFIGNNLLKNFMLSSQCLSTASLTKPTSSEIEFLQLILFFSNISINLCNAQLIDIESVQKEYNVDLILLFNDKFPLNVLNYQQQGNRSNTSEGTITSTNSATNTIAESTPPPSPPSPATTQPQTNSTSQLSLTSSPNRYYKTIQFHGHELTAYICSGLGTNSQRECVSVKSLCNILYPNSPLLEKLEVKMIRLLRLKNINRFRPQNQQSIGFTRLIDIKDAEKHWTSLEKEMRSIFPDTEEIHSRTSISSVSNESSKASKVERIEKDAPPSVEVNKGEKRSIDEPLEEEDIPISERINKRIRIAEKENDERLSEMSNNKSSPLQSDKTSDDNQATGKKRKLPSNRTNKESKAAWVRKYDIEGCCIQLNKSDIMYAIGRD</sequence>
<name>A0A814ZCV9_9BILA</name>
<feature type="compositionally biased region" description="Basic and acidic residues" evidence="1">
    <location>
        <begin position="775"/>
        <end position="786"/>
    </location>
</feature>
<feature type="region of interest" description="Disordered" evidence="1">
    <location>
        <begin position="825"/>
        <end position="869"/>
    </location>
</feature>
<proteinExistence type="predicted"/>
<feature type="region of interest" description="Disordered" evidence="1">
    <location>
        <begin position="620"/>
        <end position="651"/>
    </location>
</feature>
<feature type="region of interest" description="Disordered" evidence="1">
    <location>
        <begin position="757"/>
        <end position="809"/>
    </location>
</feature>